<dbReference type="PROSITE" id="PS51354">
    <property type="entry name" value="GLUTAREDOXIN_2"/>
    <property type="match status" value="1"/>
</dbReference>
<dbReference type="SUPFAM" id="SSF52833">
    <property type="entry name" value="Thioredoxin-like"/>
    <property type="match status" value="1"/>
</dbReference>
<dbReference type="Proteomes" id="UP000316621">
    <property type="component" value="Chromosome 9"/>
</dbReference>
<evidence type="ECO:0000313" key="4">
    <source>
        <dbReference type="Proteomes" id="UP000316621"/>
    </source>
</evidence>
<proteinExistence type="predicted"/>
<feature type="domain" description="Glutaredoxin" evidence="2">
    <location>
        <begin position="223"/>
        <end position="289"/>
    </location>
</feature>
<keyword evidence="4" id="KW-1185">Reference proteome</keyword>
<dbReference type="PANTHER" id="PTHR45669:SF14">
    <property type="entry name" value="EMB|CAB81925.1-RELATED"/>
    <property type="match status" value="1"/>
</dbReference>
<dbReference type="OMA" id="CPCEGCA"/>
<evidence type="ECO:0000313" key="3">
    <source>
        <dbReference type="EMBL" id="RZC78504.1"/>
    </source>
</evidence>
<dbReference type="InterPro" id="IPR036249">
    <property type="entry name" value="Thioredoxin-like_sf"/>
</dbReference>
<dbReference type="Pfam" id="PF23733">
    <property type="entry name" value="GRXCR1-2_C"/>
    <property type="match status" value="1"/>
</dbReference>
<reference evidence="3 4" key="1">
    <citation type="journal article" date="2018" name="Science">
        <title>The opium poppy genome and morphinan production.</title>
        <authorList>
            <person name="Guo L."/>
            <person name="Winzer T."/>
            <person name="Yang X."/>
            <person name="Li Y."/>
            <person name="Ning Z."/>
            <person name="He Z."/>
            <person name="Teodor R."/>
            <person name="Lu Y."/>
            <person name="Bowser T.A."/>
            <person name="Graham I.A."/>
            <person name="Ye K."/>
        </authorList>
    </citation>
    <scope>NUCLEOTIDE SEQUENCE [LARGE SCALE GENOMIC DNA]</scope>
    <source>
        <strain evidence="4">cv. HN1</strain>
        <tissue evidence="3">Leaves</tissue>
    </source>
</reference>
<dbReference type="CDD" id="cd03031">
    <property type="entry name" value="GRX_GRX_like"/>
    <property type="match status" value="1"/>
</dbReference>
<evidence type="ECO:0000256" key="1">
    <source>
        <dbReference type="SAM" id="MobiDB-lite"/>
    </source>
</evidence>
<dbReference type="Pfam" id="PF00462">
    <property type="entry name" value="Glutaredoxin"/>
    <property type="match status" value="1"/>
</dbReference>
<dbReference type="OrthoDB" id="423313at2759"/>
<dbReference type="InterPro" id="IPR002109">
    <property type="entry name" value="Glutaredoxin"/>
</dbReference>
<dbReference type="Gramene" id="RZC78504">
    <property type="protein sequence ID" value="RZC78504"/>
    <property type="gene ID" value="C5167_002675"/>
</dbReference>
<accession>A0A4Y7KYW9</accession>
<protein>
    <recommendedName>
        <fullName evidence="2">Glutaredoxin domain-containing protein</fullName>
    </recommendedName>
</protein>
<dbReference type="AlphaFoldDB" id="A0A4Y7KYW9"/>
<name>A0A4Y7KYW9_PAPSO</name>
<dbReference type="EMBL" id="CM010723">
    <property type="protein sequence ID" value="RZC78504.1"/>
    <property type="molecule type" value="Genomic_DNA"/>
</dbReference>
<feature type="region of interest" description="Disordered" evidence="1">
    <location>
        <begin position="185"/>
        <end position="205"/>
    </location>
</feature>
<dbReference type="PANTHER" id="PTHR45669">
    <property type="entry name" value="GLUTAREDOXIN DOMAIN-CONTAINING CYSTEINE-RICH PROTEIN CG12206-RELATED"/>
    <property type="match status" value="1"/>
</dbReference>
<feature type="compositionally biased region" description="Basic and acidic residues" evidence="1">
    <location>
        <begin position="185"/>
        <end position="202"/>
    </location>
</feature>
<sequence>MKGVKGKLLKNLKSIKPLSTLKQADRILQANGFSLNSLIPNTESRRKNQTNHQCKSNVLDSDRMDVSMKDLEDDEMEDELGENKENIGPNIKVKDPTMSVKDDSENIILSDSKLQIRSVSQLDVEMINSRTSPTSLSSSLEEIDVTVFRRPDLNSPTLFDPNLLEAFQLVVMEYMRAQEVERKVRTDRVKEDEPPSKSRRIEEEEDPFLEFEEKCPPGGNENVILYTTSLRGIRKTFEDCCKVKFLLGNFKIMYYERDISMHLDYREELWSVLGSRLAAPRLFIRGRYIGGADEVLGLHEQGKLLKLFQGIPKDQANSPCDCCGSFRFILCYKCNGSRKVGNDDGNDLLRIQCSQCNENGLIVCPFCC</sequence>
<gene>
    <name evidence="3" type="ORF">C5167_002675</name>
</gene>
<dbReference type="Gene3D" id="3.40.30.10">
    <property type="entry name" value="Glutaredoxin"/>
    <property type="match status" value="1"/>
</dbReference>
<evidence type="ECO:0000259" key="2">
    <source>
        <dbReference type="Pfam" id="PF00462"/>
    </source>
</evidence>
<organism evidence="3 4">
    <name type="scientific">Papaver somniferum</name>
    <name type="common">Opium poppy</name>
    <dbReference type="NCBI Taxonomy" id="3469"/>
    <lineage>
        <taxon>Eukaryota</taxon>
        <taxon>Viridiplantae</taxon>
        <taxon>Streptophyta</taxon>
        <taxon>Embryophyta</taxon>
        <taxon>Tracheophyta</taxon>
        <taxon>Spermatophyta</taxon>
        <taxon>Magnoliopsida</taxon>
        <taxon>Ranunculales</taxon>
        <taxon>Papaveraceae</taxon>
        <taxon>Papaveroideae</taxon>
        <taxon>Papaver</taxon>
    </lineage>
</organism>